<reference evidence="3" key="1">
    <citation type="submission" date="2020-05" db="UniProtKB">
        <authorList>
            <consortium name="EnsemblMetazoa"/>
        </authorList>
    </citation>
    <scope>IDENTIFICATION</scope>
    <source>
        <strain evidence="3">Yale</strain>
    </source>
</reference>
<dbReference type="AlphaFoldDB" id="A0A1B0FCX5"/>
<evidence type="ECO:0000313" key="4">
    <source>
        <dbReference type="Proteomes" id="UP000092444"/>
    </source>
</evidence>
<dbReference type="CDD" id="cd06169">
    <property type="entry name" value="BMC"/>
    <property type="match status" value="1"/>
</dbReference>
<dbReference type="InterPro" id="IPR037233">
    <property type="entry name" value="CcmK-like_sf"/>
</dbReference>
<organism evidence="3 4">
    <name type="scientific">Glossina morsitans morsitans</name>
    <name type="common">Savannah tsetse fly</name>
    <dbReference type="NCBI Taxonomy" id="37546"/>
    <lineage>
        <taxon>Eukaryota</taxon>
        <taxon>Metazoa</taxon>
        <taxon>Ecdysozoa</taxon>
        <taxon>Arthropoda</taxon>
        <taxon>Hexapoda</taxon>
        <taxon>Insecta</taxon>
        <taxon>Pterygota</taxon>
        <taxon>Neoptera</taxon>
        <taxon>Endopterygota</taxon>
        <taxon>Diptera</taxon>
        <taxon>Brachycera</taxon>
        <taxon>Muscomorpha</taxon>
        <taxon>Hippoboscoidea</taxon>
        <taxon>Glossinidae</taxon>
        <taxon>Glossina</taxon>
    </lineage>
</organism>
<evidence type="ECO:0000313" key="3">
    <source>
        <dbReference type="EnsemblMetazoa" id="GMOY001433-PA"/>
    </source>
</evidence>
<dbReference type="InterPro" id="IPR050575">
    <property type="entry name" value="BMC_shell"/>
</dbReference>
<dbReference type="SMART" id="SM00877">
    <property type="entry name" value="BMC"/>
    <property type="match status" value="2"/>
</dbReference>
<accession>A0A1B0FCX5</accession>
<dbReference type="VEuPathDB" id="VectorBase:GMOY001433"/>
<evidence type="ECO:0000259" key="2">
    <source>
        <dbReference type="PROSITE" id="PS51930"/>
    </source>
</evidence>
<dbReference type="PANTHER" id="PTHR33941:SF11">
    <property type="entry name" value="BACTERIAL MICROCOMPARTMENT SHELL PROTEIN PDUJ"/>
    <property type="match status" value="1"/>
</dbReference>
<dbReference type="InterPro" id="IPR020808">
    <property type="entry name" value="Bact_microcomp_CS"/>
</dbReference>
<protein>
    <recommendedName>
        <fullName evidence="2">BMC domain-containing protein</fullName>
    </recommendedName>
</protein>
<dbReference type="Pfam" id="PF00936">
    <property type="entry name" value="BMC"/>
    <property type="match status" value="2"/>
</dbReference>
<dbReference type="CDD" id="cd07045">
    <property type="entry name" value="BMC_CcmK_like"/>
    <property type="match status" value="1"/>
</dbReference>
<sequence>MIQEEETMAQEALGMVETRGLTAAIEAADAMTKAAEVALVGTEKIGSGLVTVMVRGDVGAVKAAVESGSAAASRLEITGVVAAINALDIMCKTADVELASWERKLGGRLVTLIVEGDVSAVNEAVEAAVANAIKKPASYAVIARPHEEIVKLVELSASRWKKKTDETKPENK</sequence>
<proteinExistence type="inferred from homology"/>
<keyword evidence="4" id="KW-1185">Reference proteome</keyword>
<comment type="similarity">
    <text evidence="1">Belongs to the bacterial microcompartments protein family. CsoS1 subfamily.</text>
</comment>
<evidence type="ECO:0000256" key="1">
    <source>
        <dbReference type="ARBA" id="ARBA00023780"/>
    </source>
</evidence>
<name>A0A1B0FCX5_GLOMM</name>
<dbReference type="EMBL" id="CCAG010002773">
    <property type="status" value="NOT_ANNOTATED_CDS"/>
    <property type="molecule type" value="Genomic_DNA"/>
</dbReference>
<dbReference type="InterPro" id="IPR044872">
    <property type="entry name" value="CcmK/CsoS1_BMC"/>
</dbReference>
<dbReference type="Gene3D" id="3.30.70.1710">
    <property type="match status" value="2"/>
</dbReference>
<dbReference type="PROSITE" id="PS51930">
    <property type="entry name" value="BMC_2"/>
    <property type="match status" value="1"/>
</dbReference>
<dbReference type="SUPFAM" id="SSF143414">
    <property type="entry name" value="CcmK-like"/>
    <property type="match status" value="2"/>
</dbReference>
<feature type="domain" description="BMC" evidence="2">
    <location>
        <begin position="12"/>
        <end position="95"/>
    </location>
</feature>
<dbReference type="PANTHER" id="PTHR33941">
    <property type="entry name" value="PROPANEDIOL UTILIZATION PROTEIN PDUA"/>
    <property type="match status" value="1"/>
</dbReference>
<dbReference type="InterPro" id="IPR000249">
    <property type="entry name" value="BMC_dom"/>
</dbReference>
<dbReference type="EnsemblMetazoa" id="GMOY001433-RA">
    <property type="protein sequence ID" value="GMOY001433-PA"/>
    <property type="gene ID" value="GMOY001433"/>
</dbReference>
<dbReference type="PROSITE" id="PS01139">
    <property type="entry name" value="BMC_1"/>
    <property type="match status" value="1"/>
</dbReference>
<dbReference type="Proteomes" id="UP000092444">
    <property type="component" value="Unassembled WGS sequence"/>
</dbReference>